<reference evidence="1 2" key="1">
    <citation type="submission" date="2019-02" db="EMBL/GenBank/DDBJ databases">
        <title>Deep-cultivation of Planctomycetes and their phenomic and genomic characterization uncovers novel biology.</title>
        <authorList>
            <person name="Wiegand S."/>
            <person name="Jogler M."/>
            <person name="Boedeker C."/>
            <person name="Pinto D."/>
            <person name="Vollmers J."/>
            <person name="Rivas-Marin E."/>
            <person name="Kohn T."/>
            <person name="Peeters S.H."/>
            <person name="Heuer A."/>
            <person name="Rast P."/>
            <person name="Oberbeckmann S."/>
            <person name="Bunk B."/>
            <person name="Jeske O."/>
            <person name="Meyerdierks A."/>
            <person name="Storesund J.E."/>
            <person name="Kallscheuer N."/>
            <person name="Luecker S."/>
            <person name="Lage O.M."/>
            <person name="Pohl T."/>
            <person name="Merkel B.J."/>
            <person name="Hornburger P."/>
            <person name="Mueller R.-W."/>
            <person name="Bruemmer F."/>
            <person name="Labrenz M."/>
            <person name="Spormann A.M."/>
            <person name="Op den Camp H."/>
            <person name="Overmann J."/>
            <person name="Amann R."/>
            <person name="Jetten M.S.M."/>
            <person name="Mascher T."/>
            <person name="Medema M.H."/>
            <person name="Devos D.P."/>
            <person name="Kaster A.-K."/>
            <person name="Ovreas L."/>
            <person name="Rohde M."/>
            <person name="Galperin M.Y."/>
            <person name="Jogler C."/>
        </authorList>
    </citation>
    <scope>NUCLEOTIDE SEQUENCE [LARGE SCALE GENOMIC DNA]</scope>
    <source>
        <strain evidence="1 2">Pan216</strain>
    </source>
</reference>
<protein>
    <submittedName>
        <fullName evidence="1">Uncharacterized protein</fullName>
    </submittedName>
</protein>
<gene>
    <name evidence="1" type="ORF">Pan216_01360</name>
</gene>
<keyword evidence="2" id="KW-1185">Reference proteome</keyword>
<proteinExistence type="predicted"/>
<dbReference type="OrthoDB" id="268932at2"/>
<dbReference type="Proteomes" id="UP000317093">
    <property type="component" value="Chromosome"/>
</dbReference>
<organism evidence="1 2">
    <name type="scientific">Kolteria novifilia</name>
    <dbReference type="NCBI Taxonomy" id="2527975"/>
    <lineage>
        <taxon>Bacteria</taxon>
        <taxon>Pseudomonadati</taxon>
        <taxon>Planctomycetota</taxon>
        <taxon>Planctomycetia</taxon>
        <taxon>Kolteriales</taxon>
        <taxon>Kolteriaceae</taxon>
        <taxon>Kolteria</taxon>
    </lineage>
</organism>
<dbReference type="RefSeq" id="WP_145253401.1">
    <property type="nucleotide sequence ID" value="NZ_CP036279.1"/>
</dbReference>
<evidence type="ECO:0000313" key="1">
    <source>
        <dbReference type="EMBL" id="QDU59308.1"/>
    </source>
</evidence>
<evidence type="ECO:0000313" key="2">
    <source>
        <dbReference type="Proteomes" id="UP000317093"/>
    </source>
</evidence>
<accession>A0A518AX58</accession>
<dbReference type="EMBL" id="CP036279">
    <property type="protein sequence ID" value="QDU59308.1"/>
    <property type="molecule type" value="Genomic_DNA"/>
</dbReference>
<sequence>MGSPSSKSIVIGFLTVRPVDETALRGGYLLTTEFGRPLEFHYTSELRVSHQQRLLYGPSFDSYIQAEVIAKPMTNRQSTAPRIIVVNRMPLLDLRRHIPAPVSCLLETQAKPEEPDSRPFRIEVHDEYPYDRAAFDKIQKLAAEGFDWLEPFERIEQALAEIREPGAIAA</sequence>
<dbReference type="AlphaFoldDB" id="A0A518AX58"/>
<name>A0A518AX58_9BACT</name>
<dbReference type="KEGG" id="knv:Pan216_01360"/>